<evidence type="ECO:0000259" key="12">
    <source>
        <dbReference type="PROSITE" id="PS51199"/>
    </source>
</evidence>
<accession>A0A449AR66</accession>
<name>A0A449AR66_9BACT</name>
<evidence type="ECO:0000256" key="11">
    <source>
        <dbReference type="ARBA" id="ARBA00048954"/>
    </source>
</evidence>
<dbReference type="GO" id="GO:1990077">
    <property type="term" value="C:primosome complex"/>
    <property type="evidence" value="ECO:0007669"/>
    <property type="project" value="UniProtKB-KW"/>
</dbReference>
<keyword evidence="2" id="KW-0639">Primosome</keyword>
<dbReference type="InterPro" id="IPR007693">
    <property type="entry name" value="DNA_helicase_DnaB-like_N"/>
</dbReference>
<dbReference type="GO" id="GO:0005829">
    <property type="term" value="C:cytosol"/>
    <property type="evidence" value="ECO:0007669"/>
    <property type="project" value="TreeGrafter"/>
</dbReference>
<dbReference type="PANTHER" id="PTHR30153">
    <property type="entry name" value="REPLICATIVE DNA HELICASE DNAB"/>
    <property type="match status" value="1"/>
</dbReference>
<keyword evidence="6 13" id="KW-0347">Helicase</keyword>
<keyword evidence="3" id="KW-0235">DNA replication</keyword>
<dbReference type="Proteomes" id="UP000290495">
    <property type="component" value="Chromosome"/>
</dbReference>
<keyword evidence="8" id="KW-0238">DNA-binding</keyword>
<dbReference type="SUPFAM" id="SSF48024">
    <property type="entry name" value="N-terminal domain of DnaB helicase"/>
    <property type="match status" value="1"/>
</dbReference>
<dbReference type="CDD" id="cd00984">
    <property type="entry name" value="DnaB_C"/>
    <property type="match status" value="1"/>
</dbReference>
<organism evidence="13 14">
    <name type="scientific">Mycoplasmopsis canis</name>
    <dbReference type="NCBI Taxonomy" id="29555"/>
    <lineage>
        <taxon>Bacteria</taxon>
        <taxon>Bacillati</taxon>
        <taxon>Mycoplasmatota</taxon>
        <taxon>Mycoplasmoidales</taxon>
        <taxon>Metamycoplasmataceae</taxon>
        <taxon>Mycoplasmopsis</taxon>
    </lineage>
</organism>
<dbReference type="Gene3D" id="1.10.860.10">
    <property type="entry name" value="DNAb Helicase, Chain A"/>
    <property type="match status" value="1"/>
</dbReference>
<evidence type="ECO:0000256" key="2">
    <source>
        <dbReference type="ARBA" id="ARBA00022515"/>
    </source>
</evidence>
<dbReference type="InterPro" id="IPR016136">
    <property type="entry name" value="DNA_helicase_N/primase_C"/>
</dbReference>
<dbReference type="Gene3D" id="3.40.50.300">
    <property type="entry name" value="P-loop containing nucleotide triphosphate hydrolases"/>
    <property type="match status" value="1"/>
</dbReference>
<evidence type="ECO:0000256" key="4">
    <source>
        <dbReference type="ARBA" id="ARBA00022741"/>
    </source>
</evidence>
<dbReference type="GO" id="GO:0006269">
    <property type="term" value="P:DNA replication, synthesis of primer"/>
    <property type="evidence" value="ECO:0007669"/>
    <property type="project" value="UniProtKB-KW"/>
</dbReference>
<dbReference type="SMART" id="SM00382">
    <property type="entry name" value="AAA"/>
    <property type="match status" value="1"/>
</dbReference>
<dbReference type="Pfam" id="PF00772">
    <property type="entry name" value="DnaB"/>
    <property type="match status" value="1"/>
</dbReference>
<keyword evidence="7" id="KW-0067">ATP-binding</keyword>
<dbReference type="InterPro" id="IPR036185">
    <property type="entry name" value="DNA_heli_DnaB-like_N_sf"/>
</dbReference>
<keyword evidence="4" id="KW-0547">Nucleotide-binding</keyword>
<sequence length="489" mass="56221">MIKNKFKKFKKYNNFETLNQQNPDTLFKDDLIEKTVLSLMMLDEEKQQMASQHLSPEHFIFQENKQLFEFIIEKRNKKINAVGIFHDFFEIKNFIETDKNNAKYPLVNVKLINEINSLFINEENFLSYIEQLNELNKMRNLESFYQSSLNSISNNKELNFENSIQDFNTFLEENFSKSLNNTSFVSFKKATDEFEELIEKGRNNEISEGLKTGYNVLDNLIKGFKPGQLIILAARPGVGKTALALNIAKNITQEETLDSYGQPIRSNSCAFISLEMPYIELTLRLYSSLSSVSLSKLQKPLLMDSSEITSLRTTIARNKEMTNLYLDDNTSSKISDIIWKVKQLNKELPGGLNLLIIDYLQLITSNDFAGNRQNEVAQISRALKILALDLKIPIIALSQLSRNVESRENKRPQLSDLRESGAIEQDADIVIFLSRNILENKKQSENQSGIYDNHSITEVTIAKNRNGQPGYGEMLYEGRIVTFFEETKN</sequence>
<keyword evidence="9" id="KW-0413">Isomerase</keyword>
<dbReference type="PANTHER" id="PTHR30153:SF2">
    <property type="entry name" value="REPLICATIVE DNA HELICASE"/>
    <property type="match status" value="1"/>
</dbReference>
<evidence type="ECO:0000256" key="1">
    <source>
        <dbReference type="ARBA" id="ARBA00008428"/>
    </source>
</evidence>
<evidence type="ECO:0000256" key="10">
    <source>
        <dbReference type="ARBA" id="ARBA00044969"/>
    </source>
</evidence>
<dbReference type="InterPro" id="IPR027417">
    <property type="entry name" value="P-loop_NTPase"/>
</dbReference>
<dbReference type="GO" id="GO:0016887">
    <property type="term" value="F:ATP hydrolysis activity"/>
    <property type="evidence" value="ECO:0007669"/>
    <property type="project" value="RHEA"/>
</dbReference>
<protein>
    <recommendedName>
        <fullName evidence="10">DNA 5'-3' helicase</fullName>
        <ecNumber evidence="10">5.6.2.3</ecNumber>
    </recommendedName>
</protein>
<evidence type="ECO:0000313" key="14">
    <source>
        <dbReference type="Proteomes" id="UP000290495"/>
    </source>
</evidence>
<dbReference type="InterPro" id="IPR007694">
    <property type="entry name" value="DNA_helicase_DnaB-like_C"/>
</dbReference>
<reference evidence="13 14" key="1">
    <citation type="submission" date="2019-01" db="EMBL/GenBank/DDBJ databases">
        <authorList>
            <consortium name="Pathogen Informatics"/>
        </authorList>
    </citation>
    <scope>NUCLEOTIDE SEQUENCE [LARGE SCALE GENOMIC DNA]</scope>
    <source>
        <strain evidence="13 14">NCTC10146</strain>
    </source>
</reference>
<evidence type="ECO:0000256" key="5">
    <source>
        <dbReference type="ARBA" id="ARBA00022801"/>
    </source>
</evidence>
<comment type="similarity">
    <text evidence="1">Belongs to the helicase family. DnaB subfamily.</text>
</comment>
<evidence type="ECO:0000256" key="9">
    <source>
        <dbReference type="ARBA" id="ARBA00023235"/>
    </source>
</evidence>
<dbReference type="EMBL" id="LR215010">
    <property type="protein sequence ID" value="VEU69001.1"/>
    <property type="molecule type" value="Genomic_DNA"/>
</dbReference>
<dbReference type="EC" id="5.6.2.3" evidence="10"/>
<dbReference type="GO" id="GO:0043139">
    <property type="term" value="F:5'-3' DNA helicase activity"/>
    <property type="evidence" value="ECO:0007669"/>
    <property type="project" value="UniProtKB-EC"/>
</dbReference>
<keyword evidence="5 13" id="KW-0378">Hydrolase</keyword>
<dbReference type="PROSITE" id="PS51199">
    <property type="entry name" value="SF4_HELICASE"/>
    <property type="match status" value="1"/>
</dbReference>
<evidence type="ECO:0000256" key="8">
    <source>
        <dbReference type="ARBA" id="ARBA00023125"/>
    </source>
</evidence>
<comment type="catalytic activity">
    <reaction evidence="11">
        <text>ATP + H2O = ADP + phosphate + H(+)</text>
        <dbReference type="Rhea" id="RHEA:13065"/>
        <dbReference type="ChEBI" id="CHEBI:15377"/>
        <dbReference type="ChEBI" id="CHEBI:15378"/>
        <dbReference type="ChEBI" id="CHEBI:30616"/>
        <dbReference type="ChEBI" id="CHEBI:43474"/>
        <dbReference type="ChEBI" id="CHEBI:456216"/>
        <dbReference type="EC" id="5.6.2.3"/>
    </reaction>
</comment>
<dbReference type="RefSeq" id="WP_004794772.1">
    <property type="nucleotide sequence ID" value="NZ_LR215010.1"/>
</dbReference>
<dbReference type="GO" id="GO:0005524">
    <property type="term" value="F:ATP binding"/>
    <property type="evidence" value="ECO:0007669"/>
    <property type="project" value="UniProtKB-KW"/>
</dbReference>
<dbReference type="AlphaFoldDB" id="A0A449AR66"/>
<dbReference type="GO" id="GO:0003677">
    <property type="term" value="F:DNA binding"/>
    <property type="evidence" value="ECO:0007669"/>
    <property type="project" value="UniProtKB-KW"/>
</dbReference>
<evidence type="ECO:0000256" key="7">
    <source>
        <dbReference type="ARBA" id="ARBA00022840"/>
    </source>
</evidence>
<evidence type="ECO:0000256" key="6">
    <source>
        <dbReference type="ARBA" id="ARBA00022806"/>
    </source>
</evidence>
<dbReference type="InterPro" id="IPR003593">
    <property type="entry name" value="AAA+_ATPase"/>
</dbReference>
<evidence type="ECO:0000256" key="3">
    <source>
        <dbReference type="ARBA" id="ARBA00022705"/>
    </source>
</evidence>
<proteinExistence type="inferred from homology"/>
<evidence type="ECO:0000313" key="13">
    <source>
        <dbReference type="EMBL" id="VEU69001.1"/>
    </source>
</evidence>
<dbReference type="Pfam" id="PF03796">
    <property type="entry name" value="DnaB_C"/>
    <property type="match status" value="1"/>
</dbReference>
<feature type="domain" description="SF4 helicase" evidence="12">
    <location>
        <begin position="203"/>
        <end position="489"/>
    </location>
</feature>
<gene>
    <name evidence="13" type="primary">dnaB</name>
    <name evidence="13" type="ORF">NCTC10146_00464</name>
</gene>
<dbReference type="SUPFAM" id="SSF52540">
    <property type="entry name" value="P-loop containing nucleoside triphosphate hydrolases"/>
    <property type="match status" value="1"/>
</dbReference>